<proteinExistence type="predicted"/>
<evidence type="ECO:0000313" key="2">
    <source>
        <dbReference type="Proteomes" id="UP000198736"/>
    </source>
</evidence>
<reference evidence="2" key="1">
    <citation type="submission" date="2015-10" db="EMBL/GenBank/DDBJ databases">
        <authorList>
            <person name="Luecker S."/>
            <person name="Luecker S."/>
        </authorList>
    </citation>
    <scope>NUCLEOTIDE SEQUENCE [LARGE SCALE GENOMIC DNA]</scope>
</reference>
<dbReference type="CDD" id="cd06325">
    <property type="entry name" value="PBP1_ABC_unchar_transporter"/>
    <property type="match status" value="1"/>
</dbReference>
<gene>
    <name evidence="1" type="ORF">COMA2_110046</name>
</gene>
<evidence type="ECO:0008006" key="3">
    <source>
        <dbReference type="Google" id="ProtNLM"/>
    </source>
</evidence>
<dbReference type="PANTHER" id="PTHR35271:SF1">
    <property type="entry name" value="ABC TRANSPORTER, SUBSTRATE-BINDING LIPOPROTEIN"/>
    <property type="match status" value="1"/>
</dbReference>
<name>A0A0S4L7G5_9BACT</name>
<dbReference type="AlphaFoldDB" id="A0A0S4L7G5"/>
<dbReference type="PANTHER" id="PTHR35271">
    <property type="entry name" value="ABC TRANSPORTER, SUBSTRATE-BINDING LIPOPROTEIN-RELATED"/>
    <property type="match status" value="1"/>
</dbReference>
<dbReference type="STRING" id="1742973.COMA2_110046"/>
<keyword evidence="2" id="KW-1185">Reference proteome</keyword>
<dbReference type="InterPro" id="IPR007487">
    <property type="entry name" value="ABC_transpt-TYRBP-like"/>
</dbReference>
<protein>
    <recommendedName>
        <fullName evidence="3">ABC transporter substrate-binding protein</fullName>
    </recommendedName>
</protein>
<accession>A0A0S4L7G5</accession>
<evidence type="ECO:0000313" key="1">
    <source>
        <dbReference type="EMBL" id="CUS32697.1"/>
    </source>
</evidence>
<dbReference type="EMBL" id="CZPZ01000003">
    <property type="protein sequence ID" value="CUS32697.1"/>
    <property type="molecule type" value="Genomic_DNA"/>
</dbReference>
<organism evidence="1 2">
    <name type="scientific">Candidatus Nitrospira nitrificans</name>
    <dbReference type="NCBI Taxonomy" id="1742973"/>
    <lineage>
        <taxon>Bacteria</taxon>
        <taxon>Pseudomonadati</taxon>
        <taxon>Nitrospirota</taxon>
        <taxon>Nitrospiria</taxon>
        <taxon>Nitrospirales</taxon>
        <taxon>Nitrospiraceae</taxon>
        <taxon>Nitrospira</taxon>
    </lineage>
</organism>
<dbReference type="Pfam" id="PF04392">
    <property type="entry name" value="ABC_sub_bind"/>
    <property type="match status" value="1"/>
</dbReference>
<sequence>MLPVFSLLVILWLTSLSSFVDATEIVILQSSELPYYEQAVQGFKAAIPATTKVQEYNLSGQLTRGREIGKSLRASPPDLILAVGLKAAIAAKLEIFDQPVVFCLVLNPDAHGLPASNMTGIAVRTPPETQLTALRSVIPHRRRIGVLYDEEHSGTFIRDAHRAAKQQGLELVAVAIRGQDDIPQAVRNLLPAIDALWLIQDQTVISESAIPFYLESTLDAKVPLFTFSSTLVQQGALGALVVDAWTVGQQAARIAQTRLKEPNTATSSMQAPEQPQLAVNVSSAEYLGLSPSPETMRLAHQRFGGPGAIARKPGPASDLIP</sequence>
<dbReference type="Gene3D" id="3.40.50.2300">
    <property type="match status" value="2"/>
</dbReference>
<dbReference type="Proteomes" id="UP000198736">
    <property type="component" value="Unassembled WGS sequence"/>
</dbReference>